<gene>
    <name evidence="3" type="ORF">H0A72_10695</name>
</gene>
<dbReference type="Proteomes" id="UP000559809">
    <property type="component" value="Unassembled WGS sequence"/>
</dbReference>
<evidence type="ECO:0000313" key="3">
    <source>
        <dbReference type="EMBL" id="NYT49774.1"/>
    </source>
</evidence>
<dbReference type="PANTHER" id="PTHR21240:SF19">
    <property type="entry name" value="CATALYTIC_ HYDROLASE"/>
    <property type="match status" value="1"/>
</dbReference>
<name>A0A853FUW7_9BURK</name>
<evidence type="ECO:0000313" key="4">
    <source>
        <dbReference type="Proteomes" id="UP000559809"/>
    </source>
</evidence>
<organism evidence="3 4">
    <name type="scientific">Parapusillimonas granuli</name>
    <dbReference type="NCBI Taxonomy" id="380911"/>
    <lineage>
        <taxon>Bacteria</taxon>
        <taxon>Pseudomonadati</taxon>
        <taxon>Pseudomonadota</taxon>
        <taxon>Betaproteobacteria</taxon>
        <taxon>Burkholderiales</taxon>
        <taxon>Alcaligenaceae</taxon>
        <taxon>Parapusillimonas</taxon>
    </lineage>
</organism>
<proteinExistence type="predicted"/>
<evidence type="ECO:0000259" key="2">
    <source>
        <dbReference type="Pfam" id="PF04909"/>
    </source>
</evidence>
<dbReference type="Gene3D" id="3.20.20.140">
    <property type="entry name" value="Metal-dependent hydrolases"/>
    <property type="match status" value="1"/>
</dbReference>
<keyword evidence="4" id="KW-1185">Reference proteome</keyword>
<sequence length="284" mass="31429">MYIVDFRCRPPTPQFNSYFQKDFVASVQERSGARPSPAFMNDSVDDFIKEMDAAEISVGVAMGRNSPAMDMGALKFPAGILPNDHLVDLQNRYAGRIVGFAGIDVSNRIHNACEEIDEYVGRRGLKGIFIEPCRAFPGHPDDERITPVYERCLDLGCPVAVMSGPLAGPDISFADPTPIDRLATRFPELKIIVVHGAWPEVVKATAVAMKHRNVYLSPDSMQFRPGTAPYIEAANLFMSDQYLFGTAYPLRNLKATVDDFKQLPFNPDAMEKALGLNAKNLLNL</sequence>
<evidence type="ECO:0000256" key="1">
    <source>
        <dbReference type="ARBA" id="ARBA00023239"/>
    </source>
</evidence>
<dbReference type="InterPro" id="IPR006680">
    <property type="entry name" value="Amidohydro-rel"/>
</dbReference>
<feature type="domain" description="Amidohydrolase-related" evidence="2">
    <location>
        <begin position="83"/>
        <end position="284"/>
    </location>
</feature>
<dbReference type="InterPro" id="IPR032465">
    <property type="entry name" value="ACMSD"/>
</dbReference>
<keyword evidence="1" id="KW-0456">Lyase</keyword>
<dbReference type="EMBL" id="JACCEM010000005">
    <property type="protein sequence ID" value="NYT49774.1"/>
    <property type="molecule type" value="Genomic_DNA"/>
</dbReference>
<comment type="caution">
    <text evidence="3">The sequence shown here is derived from an EMBL/GenBank/DDBJ whole genome shotgun (WGS) entry which is preliminary data.</text>
</comment>
<dbReference type="InterPro" id="IPR032466">
    <property type="entry name" value="Metal_Hydrolase"/>
</dbReference>
<dbReference type="Pfam" id="PF04909">
    <property type="entry name" value="Amidohydro_2"/>
    <property type="match status" value="1"/>
</dbReference>
<dbReference type="PANTHER" id="PTHR21240">
    <property type="entry name" value="2-AMINO-3-CARBOXYLMUCONATE-6-SEMIALDEHYDE DECARBOXYLASE"/>
    <property type="match status" value="1"/>
</dbReference>
<keyword evidence="3" id="KW-0378">Hydrolase</keyword>
<dbReference type="SUPFAM" id="SSF51556">
    <property type="entry name" value="Metallo-dependent hydrolases"/>
    <property type="match status" value="1"/>
</dbReference>
<dbReference type="GO" id="GO:0016831">
    <property type="term" value="F:carboxy-lyase activity"/>
    <property type="evidence" value="ECO:0007669"/>
    <property type="project" value="InterPro"/>
</dbReference>
<accession>A0A853FUW7</accession>
<reference evidence="3 4" key="1">
    <citation type="submission" date="2020-07" db="EMBL/GenBank/DDBJ databases">
        <title>Taxonomic revisions and descriptions of new bacterial species based on genomic comparisons in the high-G+C-content subgroup of the family Alcaligenaceae.</title>
        <authorList>
            <person name="Szabo A."/>
            <person name="Felfoldi T."/>
        </authorList>
    </citation>
    <scope>NUCLEOTIDE SEQUENCE [LARGE SCALE GENOMIC DNA]</scope>
    <source>
        <strain evidence="3 4">LMG 24012</strain>
    </source>
</reference>
<dbReference type="GO" id="GO:0016787">
    <property type="term" value="F:hydrolase activity"/>
    <property type="evidence" value="ECO:0007669"/>
    <property type="project" value="UniProtKB-KW"/>
</dbReference>
<protein>
    <submittedName>
        <fullName evidence="3">Amidohydrolase</fullName>
    </submittedName>
</protein>
<dbReference type="AlphaFoldDB" id="A0A853FUW7"/>